<evidence type="ECO:0000313" key="3">
    <source>
        <dbReference type="Proteomes" id="UP000540412"/>
    </source>
</evidence>
<feature type="region of interest" description="Disordered" evidence="1">
    <location>
        <begin position="1"/>
        <end position="24"/>
    </location>
</feature>
<dbReference type="AlphaFoldDB" id="A0A7W9PA17"/>
<dbReference type="RefSeq" id="WP_051162975.1">
    <property type="nucleotide sequence ID" value="NZ_JACHIT010000001.1"/>
</dbReference>
<keyword evidence="3" id="KW-1185">Reference proteome</keyword>
<protein>
    <submittedName>
        <fullName evidence="2">Uncharacterized protein</fullName>
    </submittedName>
</protein>
<accession>A0A7W9PA17</accession>
<evidence type="ECO:0000256" key="1">
    <source>
        <dbReference type="SAM" id="MobiDB-lite"/>
    </source>
</evidence>
<gene>
    <name evidence="2" type="ORF">BJY24_001038</name>
</gene>
<reference evidence="2 3" key="1">
    <citation type="submission" date="2020-08" db="EMBL/GenBank/DDBJ databases">
        <title>Sequencing the genomes of 1000 actinobacteria strains.</title>
        <authorList>
            <person name="Klenk H.-P."/>
        </authorList>
    </citation>
    <scope>NUCLEOTIDE SEQUENCE [LARGE SCALE GENOMIC DNA]</scope>
    <source>
        <strain evidence="2 3">DSM 43582</strain>
    </source>
</reference>
<dbReference type="EMBL" id="JACHIT010000001">
    <property type="protein sequence ID" value="MBB5912171.1"/>
    <property type="molecule type" value="Genomic_DNA"/>
</dbReference>
<evidence type="ECO:0000313" key="2">
    <source>
        <dbReference type="EMBL" id="MBB5912171.1"/>
    </source>
</evidence>
<comment type="caution">
    <text evidence="2">The sequence shown here is derived from an EMBL/GenBank/DDBJ whole genome shotgun (WGS) entry which is preliminary data.</text>
</comment>
<dbReference type="Proteomes" id="UP000540412">
    <property type="component" value="Unassembled WGS sequence"/>
</dbReference>
<name>A0A7W9PA17_9NOCA</name>
<organism evidence="2 3">
    <name type="scientific">Nocardia transvalensis</name>
    <dbReference type="NCBI Taxonomy" id="37333"/>
    <lineage>
        <taxon>Bacteria</taxon>
        <taxon>Bacillati</taxon>
        <taxon>Actinomycetota</taxon>
        <taxon>Actinomycetes</taxon>
        <taxon>Mycobacteriales</taxon>
        <taxon>Nocardiaceae</taxon>
        <taxon>Nocardia</taxon>
    </lineage>
</organism>
<proteinExistence type="predicted"/>
<sequence>MSEAWCENPNCRGAAANDSSRSASTAGAGRVCSDCLSRFFEILERLPVLHARCGELLQGERGRRTSPARGGRRQGIVLQDTLVEARTEMLSLATSWAAMVVDEARPPRRPRRDVRTLVAFLLEYRDWLVAHPAIADAVDEFTEVHALAERAIDPLPERIELGRCDRPGCDHMVYAQMSPGAGPRMVSCPAGHTWPPHQWLALHRRAGQAPRRGEAVA</sequence>